<dbReference type="AlphaFoldDB" id="A0A392NQ99"/>
<dbReference type="Proteomes" id="UP000265520">
    <property type="component" value="Unassembled WGS sequence"/>
</dbReference>
<dbReference type="CDD" id="cd09272">
    <property type="entry name" value="RNase_HI_RT_Ty1"/>
    <property type="match status" value="1"/>
</dbReference>
<evidence type="ECO:0000313" key="2">
    <source>
        <dbReference type="Proteomes" id="UP000265520"/>
    </source>
</evidence>
<name>A0A392NQ99_9FABA</name>
<protein>
    <submittedName>
        <fullName evidence="1">Copia-type polyprotein</fullName>
    </submittedName>
</protein>
<sequence length="194" mass="21929">MERPTEIHIAAAKRVMRYLKGTLDLGILYKRNESMKLLGWSDSDYAGDLDDRKSTSGYVFMLGSCSISWSSKKQAIVTLSTTEAEFEAAASCACQGIWLRRILEQLGQTQKCTIINCDNNSSIKLSKNPVMHGRCKHIDVRYHFLRDLTKEGVVELNHCSSMDQVAYIMTKPLKLETFCNLRDNLGVCDIHSLE</sequence>
<proteinExistence type="predicted"/>
<comment type="caution">
    <text evidence="1">The sequence shown here is derived from an EMBL/GenBank/DDBJ whole genome shotgun (WGS) entry which is preliminary data.</text>
</comment>
<dbReference type="PANTHER" id="PTHR11439:SF517">
    <property type="entry name" value="CYSTEINE-RICH RLK (RECEPTOR-LIKE PROTEIN KINASE) 8"/>
    <property type="match status" value="1"/>
</dbReference>
<organism evidence="1 2">
    <name type="scientific">Trifolium medium</name>
    <dbReference type="NCBI Taxonomy" id="97028"/>
    <lineage>
        <taxon>Eukaryota</taxon>
        <taxon>Viridiplantae</taxon>
        <taxon>Streptophyta</taxon>
        <taxon>Embryophyta</taxon>
        <taxon>Tracheophyta</taxon>
        <taxon>Spermatophyta</taxon>
        <taxon>Magnoliopsida</taxon>
        <taxon>eudicotyledons</taxon>
        <taxon>Gunneridae</taxon>
        <taxon>Pentapetalae</taxon>
        <taxon>rosids</taxon>
        <taxon>fabids</taxon>
        <taxon>Fabales</taxon>
        <taxon>Fabaceae</taxon>
        <taxon>Papilionoideae</taxon>
        <taxon>50 kb inversion clade</taxon>
        <taxon>NPAAA clade</taxon>
        <taxon>Hologalegina</taxon>
        <taxon>IRL clade</taxon>
        <taxon>Trifolieae</taxon>
        <taxon>Trifolium</taxon>
    </lineage>
</organism>
<dbReference type="PANTHER" id="PTHR11439">
    <property type="entry name" value="GAG-POL-RELATED RETROTRANSPOSON"/>
    <property type="match status" value="1"/>
</dbReference>
<reference evidence="1 2" key="1">
    <citation type="journal article" date="2018" name="Front. Plant Sci.">
        <title>Red Clover (Trifolium pratense) and Zigzag Clover (T. medium) - A Picture of Genomic Similarities and Differences.</title>
        <authorList>
            <person name="Dluhosova J."/>
            <person name="Istvanek J."/>
            <person name="Nedelnik J."/>
            <person name="Repkova J."/>
        </authorList>
    </citation>
    <scope>NUCLEOTIDE SEQUENCE [LARGE SCALE GENOMIC DNA]</scope>
    <source>
        <strain evidence="2">cv. 10/8</strain>
        <tissue evidence="1">Leaf</tissue>
    </source>
</reference>
<evidence type="ECO:0000313" key="1">
    <source>
        <dbReference type="EMBL" id="MCI01256.1"/>
    </source>
</evidence>
<keyword evidence="2" id="KW-1185">Reference proteome</keyword>
<accession>A0A392NQ99</accession>
<dbReference type="EMBL" id="LXQA010045650">
    <property type="protein sequence ID" value="MCI01256.1"/>
    <property type="molecule type" value="Genomic_DNA"/>
</dbReference>